<dbReference type="AlphaFoldDB" id="A0AAC9YUD2"/>
<dbReference type="CDD" id="cd00268">
    <property type="entry name" value="DEADc"/>
    <property type="match status" value="1"/>
</dbReference>
<dbReference type="SMART" id="SM00490">
    <property type="entry name" value="HELICc"/>
    <property type="match status" value="1"/>
</dbReference>
<dbReference type="PROSITE" id="PS51192">
    <property type="entry name" value="HELICASE_ATP_BIND_1"/>
    <property type="match status" value="1"/>
</dbReference>
<evidence type="ECO:0000256" key="3">
    <source>
        <dbReference type="ARBA" id="ARBA00022806"/>
    </source>
</evidence>
<dbReference type="InterPro" id="IPR011545">
    <property type="entry name" value="DEAD/DEAH_box_helicase_dom"/>
</dbReference>
<evidence type="ECO:0000256" key="5">
    <source>
        <dbReference type="ARBA" id="ARBA00038437"/>
    </source>
</evidence>
<evidence type="ECO:0000259" key="9">
    <source>
        <dbReference type="PROSITE" id="PS51194"/>
    </source>
</evidence>
<dbReference type="Proteomes" id="UP000217216">
    <property type="component" value="Chromosome"/>
</dbReference>
<dbReference type="CDD" id="cd18787">
    <property type="entry name" value="SF2_C_DEAD"/>
    <property type="match status" value="1"/>
</dbReference>
<evidence type="ECO:0000259" key="10">
    <source>
        <dbReference type="PROSITE" id="PS51195"/>
    </source>
</evidence>
<feature type="compositionally biased region" description="Basic and acidic residues" evidence="7">
    <location>
        <begin position="112"/>
        <end position="123"/>
    </location>
</feature>
<dbReference type="GO" id="GO:0003676">
    <property type="term" value="F:nucleic acid binding"/>
    <property type="evidence" value="ECO:0007669"/>
    <property type="project" value="InterPro"/>
</dbReference>
<dbReference type="RefSeq" id="WP_095696559.1">
    <property type="nucleotide sequence ID" value="NZ_CP016770.1"/>
</dbReference>
<dbReference type="KEGG" id="plak:A1s21155_00530"/>
<dbReference type="GO" id="GO:0005829">
    <property type="term" value="C:cytosol"/>
    <property type="evidence" value="ECO:0007669"/>
    <property type="project" value="TreeGrafter"/>
</dbReference>
<evidence type="ECO:0000256" key="7">
    <source>
        <dbReference type="SAM" id="MobiDB-lite"/>
    </source>
</evidence>
<proteinExistence type="inferred from homology"/>
<feature type="short sequence motif" description="Q motif" evidence="6">
    <location>
        <begin position="291"/>
        <end position="319"/>
    </location>
</feature>
<reference evidence="11 12" key="1">
    <citation type="submission" date="2016-07" db="EMBL/GenBank/DDBJ databases">
        <title>High microdiversification within the ubiquitous acI lineage of Actinobacteria.</title>
        <authorList>
            <person name="Neuenschwander S.M."/>
            <person name="Salcher M."/>
            <person name="Ghai R."/>
            <person name="Pernthaler J."/>
        </authorList>
    </citation>
    <scope>NUCLEOTIDE SEQUENCE [LARGE SCALE GENOMIC DNA]</scope>
    <source>
        <strain evidence="11">MMS-21-155</strain>
    </source>
</reference>
<keyword evidence="3 11" id="KW-0347">Helicase</keyword>
<dbReference type="Pfam" id="PF00271">
    <property type="entry name" value="Helicase_C"/>
    <property type="match status" value="1"/>
</dbReference>
<keyword evidence="12" id="KW-1185">Reference proteome</keyword>
<dbReference type="Pfam" id="PF00270">
    <property type="entry name" value="DEAD"/>
    <property type="match status" value="1"/>
</dbReference>
<dbReference type="InterPro" id="IPR044742">
    <property type="entry name" value="DEAD/DEAH_RhlB"/>
</dbReference>
<dbReference type="InterPro" id="IPR014014">
    <property type="entry name" value="RNA_helicase_DEAD_Q_motif"/>
</dbReference>
<dbReference type="GO" id="GO:0005524">
    <property type="term" value="F:ATP binding"/>
    <property type="evidence" value="ECO:0007669"/>
    <property type="project" value="UniProtKB-KW"/>
</dbReference>
<dbReference type="EMBL" id="CP016770">
    <property type="protein sequence ID" value="ASY12670.1"/>
    <property type="molecule type" value="Genomic_DNA"/>
</dbReference>
<feature type="region of interest" description="Disordered" evidence="7">
    <location>
        <begin position="673"/>
        <end position="720"/>
    </location>
</feature>
<feature type="domain" description="Helicase C-terminal" evidence="9">
    <location>
        <begin position="518"/>
        <end position="666"/>
    </location>
</feature>
<dbReference type="PANTHER" id="PTHR47959">
    <property type="entry name" value="ATP-DEPENDENT RNA HELICASE RHLE-RELATED"/>
    <property type="match status" value="1"/>
</dbReference>
<keyword evidence="1" id="KW-0547">Nucleotide-binding</keyword>
<dbReference type="GO" id="GO:0016787">
    <property type="term" value="F:hydrolase activity"/>
    <property type="evidence" value="ECO:0007669"/>
    <property type="project" value="UniProtKB-KW"/>
</dbReference>
<dbReference type="InterPro" id="IPR050079">
    <property type="entry name" value="DEAD_box_RNA_helicase"/>
</dbReference>
<dbReference type="PROSITE" id="PS51195">
    <property type="entry name" value="Q_MOTIF"/>
    <property type="match status" value="1"/>
</dbReference>
<dbReference type="InterPro" id="IPR014001">
    <property type="entry name" value="Helicase_ATP-bd"/>
</dbReference>
<protein>
    <submittedName>
        <fullName evidence="11">ATP-dependent RNA helicase RhlE</fullName>
    </submittedName>
</protein>
<evidence type="ECO:0000259" key="8">
    <source>
        <dbReference type="PROSITE" id="PS51192"/>
    </source>
</evidence>
<keyword evidence="2" id="KW-0378">Hydrolase</keyword>
<evidence type="ECO:0000313" key="12">
    <source>
        <dbReference type="Proteomes" id="UP000217216"/>
    </source>
</evidence>
<feature type="compositionally biased region" description="Basic and acidic residues" evidence="7">
    <location>
        <begin position="66"/>
        <end position="96"/>
    </location>
</feature>
<feature type="region of interest" description="Disordered" evidence="7">
    <location>
        <begin position="1"/>
        <end position="254"/>
    </location>
</feature>
<feature type="compositionally biased region" description="Low complexity" evidence="7">
    <location>
        <begin position="1"/>
        <end position="11"/>
    </location>
</feature>
<feature type="compositionally biased region" description="Gly residues" evidence="7">
    <location>
        <begin position="692"/>
        <end position="713"/>
    </location>
</feature>
<feature type="compositionally biased region" description="Low complexity" evidence="7">
    <location>
        <begin position="53"/>
        <end position="65"/>
    </location>
</feature>
<keyword evidence="4" id="KW-0067">ATP-binding</keyword>
<evidence type="ECO:0000256" key="4">
    <source>
        <dbReference type="ARBA" id="ARBA00022840"/>
    </source>
</evidence>
<feature type="compositionally biased region" description="Basic residues" evidence="7">
    <location>
        <begin position="12"/>
        <end position="23"/>
    </location>
</feature>
<dbReference type="GO" id="GO:0003724">
    <property type="term" value="F:RNA helicase activity"/>
    <property type="evidence" value="ECO:0007669"/>
    <property type="project" value="InterPro"/>
</dbReference>
<feature type="domain" description="DEAD-box RNA helicase Q" evidence="10">
    <location>
        <begin position="291"/>
        <end position="319"/>
    </location>
</feature>
<evidence type="ECO:0000256" key="1">
    <source>
        <dbReference type="ARBA" id="ARBA00022741"/>
    </source>
</evidence>
<accession>A0AAC9YUD2</accession>
<feature type="compositionally biased region" description="Basic and acidic residues" evidence="7">
    <location>
        <begin position="154"/>
        <end position="209"/>
    </location>
</feature>
<dbReference type="SMART" id="SM00487">
    <property type="entry name" value="DEXDc"/>
    <property type="match status" value="1"/>
</dbReference>
<dbReference type="PROSITE" id="PS51194">
    <property type="entry name" value="HELICASE_CTER"/>
    <property type="match status" value="1"/>
</dbReference>
<gene>
    <name evidence="11" type="ORF">A1s21155_00530</name>
</gene>
<feature type="compositionally biased region" description="Basic and acidic residues" evidence="7">
    <location>
        <begin position="231"/>
        <end position="253"/>
    </location>
</feature>
<dbReference type="GeneID" id="300656629"/>
<feature type="domain" description="Helicase ATP-binding" evidence="8">
    <location>
        <begin position="322"/>
        <end position="495"/>
    </location>
</feature>
<dbReference type="InterPro" id="IPR001650">
    <property type="entry name" value="Helicase_C-like"/>
</dbReference>
<comment type="similarity">
    <text evidence="5">Belongs to the DEAD box helicase family.</text>
</comment>
<dbReference type="InterPro" id="IPR027417">
    <property type="entry name" value="P-loop_NTPase"/>
</dbReference>
<dbReference type="PANTHER" id="PTHR47959:SF13">
    <property type="entry name" value="ATP-DEPENDENT RNA HELICASE RHLE"/>
    <property type="match status" value="1"/>
</dbReference>
<evidence type="ECO:0000313" key="11">
    <source>
        <dbReference type="EMBL" id="ASY12670.1"/>
    </source>
</evidence>
<name>A0AAC9YUD2_9ACTN</name>
<evidence type="ECO:0000256" key="6">
    <source>
        <dbReference type="PROSITE-ProRule" id="PRU00552"/>
    </source>
</evidence>
<sequence>MSLQTRTAAPGKARRAAKGKPRHTTAEKAARKAVVAKPAARGTAKRSAPVKEAASTAARTTAKTTRYSDRETGTKKEVRLADRSKLRAQRFQERTASKSKNVEGAIKGNPKQSREERTFEKPKRAFKPAGAKPVVGRTAPERTAKPQSRAAKFIADRTERSERPFRPERLERPAKSDVRPTTRREAVKAKVAHSDDGRPNFVPQKREKYNPAAPQSAAQRRGDSPRTPAKPPRDRRNDSRGESPAYARDDFRASKTHNKAAVDFGADDNYISVNLADANLVEATPLTEVTTSFRDLGIAPALANALNAQGITHPFPIQIATLPDALAGHDILGRGQTGSGKTLAFSLALLTNISDKTARPHKPLALILTPTRELAQQIDEVLRPLARAVGHESVVIAGGMPYAKQITAMRKATAILVATPGRLIDLLNKNEVQLDQLQITVLDEADQMADMGFLPVVKEILDQARLDGQRLLFSATLDRGVDSLVRQYLKNPKTHSLQNDRASVSTMEHHVLQMHPGDKDDITSQIAARNGKTILFVKTQRGADRLADKLANAGVPVGALHGGKSQAVRTRTLALFKEQDNSALVATDVAARGIHVDGISLVVHVDLPQDHKDYLHRSGRTARAGESGTVVTLSSSKNQRAVSGLLGRAGVTPKFHDVRPLDEKLMVITGAQEPSGVPYIPPVMERKSPGGSRSGGGARRGGSGSGKSGGYRGGNSRRGR</sequence>
<organism evidence="11 12">
    <name type="scientific">Candidatus Planktophila dulcis</name>
    <dbReference type="NCBI Taxonomy" id="1884914"/>
    <lineage>
        <taxon>Bacteria</taxon>
        <taxon>Bacillati</taxon>
        <taxon>Actinomycetota</taxon>
        <taxon>Actinomycetes</taxon>
        <taxon>Candidatus Nanopelagicales</taxon>
        <taxon>Candidatus Nanopelagicaceae</taxon>
        <taxon>Candidatus Planktophila</taxon>
    </lineage>
</organism>
<evidence type="ECO:0000256" key="2">
    <source>
        <dbReference type="ARBA" id="ARBA00022801"/>
    </source>
</evidence>
<dbReference type="Gene3D" id="3.40.50.300">
    <property type="entry name" value="P-loop containing nucleotide triphosphate hydrolases"/>
    <property type="match status" value="2"/>
</dbReference>
<feature type="compositionally biased region" description="Low complexity" evidence="7">
    <location>
        <begin position="32"/>
        <end position="41"/>
    </location>
</feature>
<dbReference type="SUPFAM" id="SSF52540">
    <property type="entry name" value="P-loop containing nucleoside triphosphate hydrolases"/>
    <property type="match status" value="1"/>
</dbReference>